<evidence type="ECO:0000313" key="13">
    <source>
        <dbReference type="Proteomes" id="UP000606786"/>
    </source>
</evidence>
<comment type="subunit">
    <text evidence="10">Interacts with Orco. Complexes exist early in the endomembrane system in olfactory sensory neurons (OSNs), coupling these complexes to the conserved ciliary trafficking pathway.</text>
</comment>
<keyword evidence="2" id="KW-1003">Cell membrane</keyword>
<accession>A0A811UF57</accession>
<keyword evidence="8" id="KW-0675">Receptor</keyword>
<evidence type="ECO:0000256" key="10">
    <source>
        <dbReference type="ARBA" id="ARBA00038679"/>
    </source>
</evidence>
<evidence type="ECO:0000256" key="3">
    <source>
        <dbReference type="ARBA" id="ARBA00022606"/>
    </source>
</evidence>
<feature type="transmembrane region" description="Helical" evidence="11">
    <location>
        <begin position="552"/>
        <end position="577"/>
    </location>
</feature>
<protein>
    <submittedName>
        <fullName evidence="12">(Mediterranean fruit fly) hypothetical protein</fullName>
    </submittedName>
</protein>
<keyword evidence="7 11" id="KW-0472">Membrane</keyword>
<dbReference type="GO" id="GO:0005549">
    <property type="term" value="F:odorant binding"/>
    <property type="evidence" value="ECO:0007669"/>
    <property type="project" value="InterPro"/>
</dbReference>
<reference evidence="12" key="1">
    <citation type="submission" date="2020-11" db="EMBL/GenBank/DDBJ databases">
        <authorList>
            <person name="Whitehead M."/>
        </authorList>
    </citation>
    <scope>NUCLEOTIDE SEQUENCE</scope>
    <source>
        <strain evidence="12">EGII</strain>
    </source>
</reference>
<feature type="transmembrane region" description="Helical" evidence="11">
    <location>
        <begin position="324"/>
        <end position="345"/>
    </location>
</feature>
<evidence type="ECO:0000313" key="12">
    <source>
        <dbReference type="EMBL" id="CAD6996155.1"/>
    </source>
</evidence>
<dbReference type="InterPro" id="IPR004117">
    <property type="entry name" value="7tm6_olfct_rcpt"/>
</dbReference>
<dbReference type="Pfam" id="PF02949">
    <property type="entry name" value="7tm_6"/>
    <property type="match status" value="2"/>
</dbReference>
<evidence type="ECO:0000256" key="1">
    <source>
        <dbReference type="ARBA" id="ARBA00004651"/>
    </source>
</evidence>
<keyword evidence="13" id="KW-1185">Reference proteome</keyword>
<evidence type="ECO:0000256" key="11">
    <source>
        <dbReference type="SAM" id="Phobius"/>
    </source>
</evidence>
<feature type="transmembrane region" description="Helical" evidence="11">
    <location>
        <begin position="482"/>
        <end position="503"/>
    </location>
</feature>
<dbReference type="PANTHER" id="PTHR21137">
    <property type="entry name" value="ODORANT RECEPTOR"/>
    <property type="match status" value="1"/>
</dbReference>
<feature type="transmembrane region" description="Helical" evidence="11">
    <location>
        <begin position="395"/>
        <end position="420"/>
    </location>
</feature>
<name>A0A811UF57_CERCA</name>
<proteinExistence type="predicted"/>
<sequence>MNIVLLSEFMYIFMAFVNNNHFVEAIVLSAFMGFVFVGDFKIYSIWRRRTHITVMMRDLYALYPQTPEEQSYYEVKMELQRYSRYAFAFIMLYELSFWSYNLFPLLNYLITDFLLGVRAVDRTLPYNCWTPFEWHTVNWRYYAMYLSQIAAGQACLSAQLANDLLLSAVAVQLIMHYRQLAKKIESHKAGSTTGKQWKETPFERNVDLQFLCDVIAYHQKILCLSQALNDVFGISLFISFASTSMIICFVLFQITIGASIDLMITLAFFLFCSLSEYISYAIYNHNWFDADLRYKKMLVFIMKRAQKPAIMQASSFVMVSMSTMTVSILWLFILAYASVGIHYAVRMSTKIVTLDAFVEKASFWFSLYGVEAFDDFHDRSAEHHNWKWKNYLRKLFYYISFINVNWVLLHEAAFVVVNFLENGDFLQAARNLSFMGFVSVADIKILITMQQRTQLSKLMRKLYELYPKDVGDQRHYDLQRHLQHYSCISFLFSFSHTFTVWAYNSLPMINYLIHGHLLQQKTVERTLPYSCWVPFEWRDNWLYYLLYTSQAFAAHSCLAAYLATDLLFCAATVQLIMHFRKLAGDIKQYQPDYASGRQVGINTDLGKDLRFLSAVACYHHTVLEINQLINDIFGLPILINFISTSFVMCFLAFQFTVGVPLDALITLTCYMICSLVQIYMICSYGQELITTSEDIGHAVYNHNWLVSDIRYKKLLIMIIRRSQKPAVLRATNFLNVSMGTITDILQLSYKFFALIRTMYSR</sequence>
<feature type="transmembrane region" description="Helical" evidence="11">
    <location>
        <begin position="663"/>
        <end position="682"/>
    </location>
</feature>
<evidence type="ECO:0000256" key="8">
    <source>
        <dbReference type="ARBA" id="ARBA00023170"/>
    </source>
</evidence>
<keyword evidence="9" id="KW-0807">Transducer</keyword>
<dbReference type="EMBL" id="CAJHJT010000001">
    <property type="protein sequence ID" value="CAD6996155.1"/>
    <property type="molecule type" value="Genomic_DNA"/>
</dbReference>
<dbReference type="AlphaFoldDB" id="A0A811UF57"/>
<keyword evidence="4 11" id="KW-0812">Transmembrane</keyword>
<evidence type="ECO:0000256" key="7">
    <source>
        <dbReference type="ARBA" id="ARBA00023136"/>
    </source>
</evidence>
<dbReference type="GO" id="GO:0005886">
    <property type="term" value="C:plasma membrane"/>
    <property type="evidence" value="ECO:0007669"/>
    <property type="project" value="UniProtKB-SubCell"/>
</dbReference>
<dbReference type="OrthoDB" id="8185860at2759"/>
<keyword evidence="3" id="KW-0716">Sensory transduction</keyword>
<dbReference type="GO" id="GO:0004984">
    <property type="term" value="F:olfactory receptor activity"/>
    <property type="evidence" value="ECO:0007669"/>
    <property type="project" value="InterPro"/>
</dbReference>
<feature type="transmembrane region" description="Helical" evidence="11">
    <location>
        <begin position="637"/>
        <end position="657"/>
    </location>
</feature>
<gene>
    <name evidence="12" type="ORF">CCAP1982_LOCUS4847</name>
</gene>
<evidence type="ECO:0000256" key="6">
    <source>
        <dbReference type="ARBA" id="ARBA00022989"/>
    </source>
</evidence>
<feature type="transmembrane region" description="Helical" evidence="11">
    <location>
        <begin position="264"/>
        <end position="283"/>
    </location>
</feature>
<evidence type="ECO:0000256" key="2">
    <source>
        <dbReference type="ARBA" id="ARBA00022475"/>
    </source>
</evidence>
<feature type="transmembrane region" description="Helical" evidence="11">
    <location>
        <begin position="20"/>
        <end position="40"/>
    </location>
</feature>
<keyword evidence="6 11" id="KW-1133">Transmembrane helix</keyword>
<dbReference type="Proteomes" id="UP000606786">
    <property type="component" value="Unassembled WGS sequence"/>
</dbReference>
<feature type="transmembrane region" description="Helical" evidence="11">
    <location>
        <begin position="432"/>
        <end position="449"/>
    </location>
</feature>
<evidence type="ECO:0000256" key="5">
    <source>
        <dbReference type="ARBA" id="ARBA00022725"/>
    </source>
</evidence>
<evidence type="ECO:0000256" key="4">
    <source>
        <dbReference type="ARBA" id="ARBA00022692"/>
    </source>
</evidence>
<keyword evidence="5" id="KW-0552">Olfaction</keyword>
<comment type="subcellular location">
    <subcellularLocation>
        <location evidence="1">Cell membrane</location>
        <topology evidence="1">Multi-pass membrane protein</topology>
    </subcellularLocation>
</comment>
<feature type="transmembrane region" description="Helical" evidence="11">
    <location>
        <begin position="231"/>
        <end position="252"/>
    </location>
</feature>
<evidence type="ECO:0000256" key="9">
    <source>
        <dbReference type="ARBA" id="ARBA00023224"/>
    </source>
</evidence>
<organism evidence="12 13">
    <name type="scientific">Ceratitis capitata</name>
    <name type="common">Mediterranean fruit fly</name>
    <name type="synonym">Tephritis capitata</name>
    <dbReference type="NCBI Taxonomy" id="7213"/>
    <lineage>
        <taxon>Eukaryota</taxon>
        <taxon>Metazoa</taxon>
        <taxon>Ecdysozoa</taxon>
        <taxon>Arthropoda</taxon>
        <taxon>Hexapoda</taxon>
        <taxon>Insecta</taxon>
        <taxon>Pterygota</taxon>
        <taxon>Neoptera</taxon>
        <taxon>Endopterygota</taxon>
        <taxon>Diptera</taxon>
        <taxon>Brachycera</taxon>
        <taxon>Muscomorpha</taxon>
        <taxon>Tephritoidea</taxon>
        <taxon>Tephritidae</taxon>
        <taxon>Ceratitis</taxon>
        <taxon>Ceratitis</taxon>
    </lineage>
</organism>
<comment type="caution">
    <text evidence="12">The sequence shown here is derived from an EMBL/GenBank/DDBJ whole genome shotgun (WGS) entry which is preliminary data.</text>
</comment>
<dbReference type="GO" id="GO:0007165">
    <property type="term" value="P:signal transduction"/>
    <property type="evidence" value="ECO:0007669"/>
    <property type="project" value="UniProtKB-KW"/>
</dbReference>
<dbReference type="PANTHER" id="PTHR21137:SF44">
    <property type="entry name" value="ODORANT RECEPTOR 13A-RELATED"/>
    <property type="match status" value="1"/>
</dbReference>
<feature type="transmembrane region" description="Helical" evidence="11">
    <location>
        <begin position="85"/>
        <end position="103"/>
    </location>
</feature>